<keyword evidence="2" id="KW-0732">Signal</keyword>
<evidence type="ECO:0000256" key="2">
    <source>
        <dbReference type="SAM" id="SignalP"/>
    </source>
</evidence>
<evidence type="ECO:0000313" key="5">
    <source>
        <dbReference type="Proteomes" id="UP000570678"/>
    </source>
</evidence>
<protein>
    <recommendedName>
        <fullName evidence="3">DUF8020 domain-containing protein</fullName>
    </recommendedName>
</protein>
<dbReference type="RefSeq" id="WP_062975995.1">
    <property type="nucleotide sequence ID" value="NZ_JAAXOT010000006.1"/>
</dbReference>
<keyword evidence="5" id="KW-1185">Reference proteome</keyword>
<dbReference type="Proteomes" id="UP000570678">
    <property type="component" value="Unassembled WGS sequence"/>
</dbReference>
<gene>
    <name evidence="4" type="ORF">HGA15_14945</name>
</gene>
<organism evidence="4 5">
    <name type="scientific">Nocardia flavorosea</name>
    <dbReference type="NCBI Taxonomy" id="53429"/>
    <lineage>
        <taxon>Bacteria</taxon>
        <taxon>Bacillati</taxon>
        <taxon>Actinomycetota</taxon>
        <taxon>Actinomycetes</taxon>
        <taxon>Mycobacteriales</taxon>
        <taxon>Nocardiaceae</taxon>
        <taxon>Nocardia</taxon>
    </lineage>
</organism>
<reference evidence="4 5" key="1">
    <citation type="submission" date="2020-04" db="EMBL/GenBank/DDBJ databases">
        <title>MicrobeNet Type strains.</title>
        <authorList>
            <person name="Nicholson A.C."/>
        </authorList>
    </citation>
    <scope>NUCLEOTIDE SEQUENCE [LARGE SCALE GENOMIC DNA]</scope>
    <source>
        <strain evidence="4 5">JCM 3332</strain>
    </source>
</reference>
<sequence length="218" mass="22150">MRIKRFTAAAALAIAALGVVENTAVAAPQPSAGEIANAVPRSAQGTEAGVGYLVSRDGRTLAAELTGGTFTVTGDTIDIVAGHGAHIASIPRAVQVGERVLTLAPRVEENGAKMVADVAAQDIGYWRKTSPRQRSIEAGVGIGGGVGALAGLFIGMVVGIAAGGLLIPISVPVGLLAGVFGGMALGGAAGAAIPNSDIPDRWDYQEECEYYGEHRFCW</sequence>
<feature type="transmembrane region" description="Helical" evidence="1">
    <location>
        <begin position="173"/>
        <end position="193"/>
    </location>
</feature>
<evidence type="ECO:0000313" key="4">
    <source>
        <dbReference type="EMBL" id="NKY57427.1"/>
    </source>
</evidence>
<dbReference type="EMBL" id="JAAXOT010000006">
    <property type="protein sequence ID" value="NKY57427.1"/>
    <property type="molecule type" value="Genomic_DNA"/>
</dbReference>
<dbReference type="Pfam" id="PF26059">
    <property type="entry name" value="DUF8020"/>
    <property type="match status" value="1"/>
</dbReference>
<proteinExistence type="predicted"/>
<comment type="caution">
    <text evidence="4">The sequence shown here is derived from an EMBL/GenBank/DDBJ whole genome shotgun (WGS) entry which is preliminary data.</text>
</comment>
<feature type="signal peptide" evidence="2">
    <location>
        <begin position="1"/>
        <end position="26"/>
    </location>
</feature>
<dbReference type="AlphaFoldDB" id="A0A846YEX0"/>
<keyword evidence="1" id="KW-0812">Transmembrane</keyword>
<keyword evidence="1" id="KW-0472">Membrane</keyword>
<dbReference type="InterPro" id="IPR058333">
    <property type="entry name" value="DUF8020"/>
</dbReference>
<evidence type="ECO:0000259" key="3">
    <source>
        <dbReference type="Pfam" id="PF26059"/>
    </source>
</evidence>
<name>A0A846YEX0_9NOCA</name>
<feature type="domain" description="DUF8020" evidence="3">
    <location>
        <begin position="49"/>
        <end position="114"/>
    </location>
</feature>
<feature type="transmembrane region" description="Helical" evidence="1">
    <location>
        <begin position="140"/>
        <end position="166"/>
    </location>
</feature>
<keyword evidence="1" id="KW-1133">Transmembrane helix</keyword>
<evidence type="ECO:0000256" key="1">
    <source>
        <dbReference type="SAM" id="Phobius"/>
    </source>
</evidence>
<feature type="chain" id="PRO_5032591365" description="DUF8020 domain-containing protein" evidence="2">
    <location>
        <begin position="27"/>
        <end position="218"/>
    </location>
</feature>
<accession>A0A846YEX0</accession>